<dbReference type="AlphaFoldDB" id="C8TE56"/>
<evidence type="ECO:0000313" key="1">
    <source>
        <dbReference type="EMBL" id="CAK51542.1"/>
    </source>
</evidence>
<dbReference type="Proteomes" id="UP000243681">
    <property type="component" value="Chromosome 1"/>
</dbReference>
<organism evidence="1 2">
    <name type="scientific">Eimeria tenella</name>
    <name type="common">Coccidian parasite</name>
    <dbReference type="NCBI Taxonomy" id="5802"/>
    <lineage>
        <taxon>Eukaryota</taxon>
        <taxon>Sar</taxon>
        <taxon>Alveolata</taxon>
        <taxon>Apicomplexa</taxon>
        <taxon>Conoidasida</taxon>
        <taxon>Coccidia</taxon>
        <taxon>Eucoccidiorida</taxon>
        <taxon>Eimeriorina</taxon>
        <taxon>Eimeriidae</taxon>
        <taxon>Eimeria</taxon>
    </lineage>
</organism>
<name>C8TE56_EIMTE</name>
<proteinExistence type="predicted"/>
<sequence>MRCTLATGVTKQYSWSQHGKIAYYFEMHLQRAVLHVAHSTGSSKIVDLPKIGATLQSTSTSNVPNNFE</sequence>
<evidence type="ECO:0000313" key="2">
    <source>
        <dbReference type="Proteomes" id="UP000243681"/>
    </source>
</evidence>
<accession>C8TE56</accession>
<reference evidence="1 2" key="1">
    <citation type="journal article" date="2007" name="Genome Res.">
        <title>Sequencing and analysis of chromosome 1 of Eimeria tenella reveals a unique segmental organization.</title>
        <authorList>
            <person name="Ling K.H."/>
            <person name="Rajandream M.A."/>
            <person name="Rivailler P."/>
            <person name="Ivens A."/>
            <person name="Yap S.J."/>
            <person name="Madeira A.M.B.N."/>
            <person name="Mungall K."/>
            <person name="Billington K."/>
            <person name="Yee W.Y."/>
            <person name="Bankier A.T."/>
            <person name="Carroll F."/>
            <person name="Durham A.M."/>
            <person name="Peters N."/>
            <person name="Loo S.S."/>
            <person name="Mat-Isa M.N."/>
            <person name="Novaes J."/>
            <person name="Quail M."/>
            <person name="Rosli R."/>
            <person name="Shamsudin M.N."/>
            <person name="Sobreira T.J.P."/>
            <person name="Tivey A.R."/>
            <person name="Wai S.F."/>
            <person name="White S."/>
            <person name="Wu X."/>
            <person name="Kerhornou A.X."/>
            <person name="Blake D."/>
            <person name="Mohamed R."/>
            <person name="Shirley M."/>
            <person name="Gruber A."/>
            <person name="Berriman M."/>
            <person name="Tomley F."/>
            <person name="Dear P.H."/>
            <person name="Wan K.L."/>
        </authorList>
    </citation>
    <scope>NUCLEOTIDE SEQUENCE [LARGE SCALE GENOMIC DNA]</scope>
    <source>
        <strain evidence="1 2">Houghton</strain>
    </source>
</reference>
<dbReference type="EMBL" id="AM269894">
    <property type="protein sequence ID" value="CAK51542.1"/>
    <property type="molecule type" value="Genomic_DNA"/>
</dbReference>
<protein>
    <submittedName>
        <fullName evidence="1">Uncharacterized protein</fullName>
    </submittedName>
</protein>
<gene>
    <name evidence="1" type="ORF">e1116g03.tmp0231</name>
</gene>